<dbReference type="NCBIfam" id="NF040521">
    <property type="entry name" value="C45_proenzyme"/>
    <property type="match status" value="1"/>
</dbReference>
<dbReference type="GeneID" id="54458367"/>
<dbReference type="InterPro" id="IPR047801">
    <property type="entry name" value="Peptidase_C45"/>
</dbReference>
<proteinExistence type="predicted"/>
<feature type="domain" description="Peptidase C45 hydrolase" evidence="1">
    <location>
        <begin position="138"/>
        <end position="356"/>
    </location>
</feature>
<dbReference type="RefSeq" id="XP_033582054.1">
    <property type="nucleotide sequence ID" value="XM_033717474.1"/>
</dbReference>
<protein>
    <recommendedName>
        <fullName evidence="1">Peptidase C45 hydrolase domain-containing protein</fullName>
    </recommendedName>
</protein>
<dbReference type="EMBL" id="MU003694">
    <property type="protein sequence ID" value="KAF2815090.1"/>
    <property type="molecule type" value="Genomic_DNA"/>
</dbReference>
<reference evidence="4" key="3">
    <citation type="submission" date="2025-04" db="UniProtKB">
        <authorList>
            <consortium name="RefSeq"/>
        </authorList>
    </citation>
    <scope>IDENTIFICATION</scope>
    <source>
        <strain evidence="4">CBS 304.34</strain>
    </source>
</reference>
<name>A0A6A6Z264_9PEZI</name>
<accession>A0A6A6Z264</accession>
<gene>
    <name evidence="2 4" type="ORF">BDZ99DRAFT_435207</name>
</gene>
<sequence length="418" mass="45484">MLPIEKGISPRYQHVIAQGLPYDRGYAYGEQAKEKILFNVNHYRQLGKLPPWKTIINVIHQVYLPAIAMYYPSGLEEMKGIAAGAGISLDEIIMLNARYDLSRVKKPALDVNEASIAVDNGENNECTSASFLSTTTADGSVITAQNWDMSAHLLLNDAAVYLEVHPDVSEGIPAMFITTEAGGLARSGMNARGLGLTANGLMTNADFDPLEETLHAGEKKTPKPMLPISLVRRMFLESPSFSTGLVAINTSPRHVSNNLMVSDAQGLALCLEMTPSRVFTISPSPTRGYLTHSNHFRHPAFLAGDAVIDKYPGGSSWYRPERLEAGIHELAEKKLLTEDNIIKSFSDHAGGPDSLCAHIDPIILSGPTKELEGYPYGGPYCTVSTVIYNLSKRTATVGKGPPCRGIFQTFALPVEPER</sequence>
<reference evidence="4" key="2">
    <citation type="submission" date="2020-04" db="EMBL/GenBank/DDBJ databases">
        <authorList>
            <consortium name="NCBI Genome Project"/>
        </authorList>
    </citation>
    <scope>NUCLEOTIDE SEQUENCE</scope>
    <source>
        <strain evidence="4">CBS 304.34</strain>
    </source>
</reference>
<dbReference type="Gene3D" id="1.10.10.2120">
    <property type="match status" value="1"/>
</dbReference>
<dbReference type="OrthoDB" id="189997at2759"/>
<dbReference type="Proteomes" id="UP000504636">
    <property type="component" value="Unplaced"/>
</dbReference>
<keyword evidence="3" id="KW-1185">Reference proteome</keyword>
<dbReference type="PANTHER" id="PTHR34180">
    <property type="entry name" value="PEPTIDASE C45"/>
    <property type="match status" value="1"/>
</dbReference>
<evidence type="ECO:0000313" key="3">
    <source>
        <dbReference type="Proteomes" id="UP000504636"/>
    </source>
</evidence>
<dbReference type="Gene3D" id="3.60.60.10">
    <property type="entry name" value="Penicillin V Acylase, Chain A"/>
    <property type="match status" value="1"/>
</dbReference>
<dbReference type="Pfam" id="PF03417">
    <property type="entry name" value="AAT"/>
    <property type="match status" value="1"/>
</dbReference>
<evidence type="ECO:0000259" key="1">
    <source>
        <dbReference type="Pfam" id="PF03417"/>
    </source>
</evidence>
<dbReference type="AlphaFoldDB" id="A0A6A6Z264"/>
<dbReference type="PANTHER" id="PTHR34180:SF1">
    <property type="entry name" value="BETA-ALANYL-DOPAMINE_CARCININE HYDROLASE"/>
    <property type="match status" value="1"/>
</dbReference>
<evidence type="ECO:0000313" key="2">
    <source>
        <dbReference type="EMBL" id="KAF2815090.1"/>
    </source>
</evidence>
<dbReference type="InterPro" id="IPR005079">
    <property type="entry name" value="Peptidase_C45_hydrolase"/>
</dbReference>
<reference evidence="2 4" key="1">
    <citation type="journal article" date="2020" name="Stud. Mycol.">
        <title>101 Dothideomycetes genomes: a test case for predicting lifestyles and emergence of pathogens.</title>
        <authorList>
            <person name="Haridas S."/>
            <person name="Albert R."/>
            <person name="Binder M."/>
            <person name="Bloem J."/>
            <person name="Labutti K."/>
            <person name="Salamov A."/>
            <person name="Andreopoulos B."/>
            <person name="Baker S."/>
            <person name="Barry K."/>
            <person name="Bills G."/>
            <person name="Bluhm B."/>
            <person name="Cannon C."/>
            <person name="Castanera R."/>
            <person name="Culley D."/>
            <person name="Daum C."/>
            <person name="Ezra D."/>
            <person name="Gonzalez J."/>
            <person name="Henrissat B."/>
            <person name="Kuo A."/>
            <person name="Liang C."/>
            <person name="Lipzen A."/>
            <person name="Lutzoni F."/>
            <person name="Magnuson J."/>
            <person name="Mondo S."/>
            <person name="Nolan M."/>
            <person name="Ohm R."/>
            <person name="Pangilinan J."/>
            <person name="Park H.-J."/>
            <person name="Ramirez L."/>
            <person name="Alfaro M."/>
            <person name="Sun H."/>
            <person name="Tritt A."/>
            <person name="Yoshinaga Y."/>
            <person name="Zwiers L.-H."/>
            <person name="Turgeon B."/>
            <person name="Goodwin S."/>
            <person name="Spatafora J."/>
            <person name="Crous P."/>
            <person name="Grigoriev I."/>
        </authorList>
    </citation>
    <scope>NUCLEOTIDE SEQUENCE</scope>
    <source>
        <strain evidence="2 4">CBS 304.34</strain>
    </source>
</reference>
<organism evidence="2">
    <name type="scientific">Mytilinidion resinicola</name>
    <dbReference type="NCBI Taxonomy" id="574789"/>
    <lineage>
        <taxon>Eukaryota</taxon>
        <taxon>Fungi</taxon>
        <taxon>Dikarya</taxon>
        <taxon>Ascomycota</taxon>
        <taxon>Pezizomycotina</taxon>
        <taxon>Dothideomycetes</taxon>
        <taxon>Pleosporomycetidae</taxon>
        <taxon>Mytilinidiales</taxon>
        <taxon>Mytilinidiaceae</taxon>
        <taxon>Mytilinidion</taxon>
    </lineage>
</organism>
<dbReference type="InterPro" id="IPR047794">
    <property type="entry name" value="C45_proenzyme-like"/>
</dbReference>
<evidence type="ECO:0000313" key="4">
    <source>
        <dbReference type="RefSeq" id="XP_033582054.1"/>
    </source>
</evidence>